<protein>
    <submittedName>
        <fullName evidence="1">Ribosomal protein L5</fullName>
    </submittedName>
</protein>
<evidence type="ECO:0000313" key="1">
    <source>
        <dbReference type="EMBL" id="AOC61548.1"/>
    </source>
</evidence>
<reference evidence="1" key="1">
    <citation type="journal article" date="2016" name="Genome Biol. Evol.">
        <title>Mitochondrion-to-Chloroplast DNA Transfers and Intragenomic Proliferation of Chloroplast Group II Introns in Gloeotilopsis Green Algae (Ulotrichales, Ulvophyceae).</title>
        <authorList>
            <person name="Turmel M."/>
            <person name="Otis C."/>
            <person name="Lemieux C."/>
        </authorList>
    </citation>
    <scope>NUCLEOTIDE SEQUENCE</scope>
</reference>
<keyword evidence="1" id="KW-0496">Mitochondrion</keyword>
<dbReference type="AlphaFoldDB" id="A0A1B2RYZ5"/>
<name>A0A1B2RYZ5_9CHLO</name>
<accession>A0A1B2RYZ5</accession>
<organism evidence="1">
    <name type="scientific">Gloeotilopsis planctonica</name>
    <dbReference type="NCBI Taxonomy" id="34157"/>
    <lineage>
        <taxon>Eukaryota</taxon>
        <taxon>Viridiplantae</taxon>
        <taxon>Chlorophyta</taxon>
        <taxon>core chlorophytes</taxon>
        <taxon>Ulvophyceae</taxon>
        <taxon>OUU clade</taxon>
        <taxon>Ulotrichales</taxon>
        <taxon>Ulotrichaceae</taxon>
        <taxon>Gloeotilopsis</taxon>
    </lineage>
</organism>
<dbReference type="EMBL" id="KX306823">
    <property type="protein sequence ID" value="AOC61548.1"/>
    <property type="molecule type" value="Genomic_DNA"/>
</dbReference>
<dbReference type="SUPFAM" id="SSF55282">
    <property type="entry name" value="RL5-like"/>
    <property type="match status" value="1"/>
</dbReference>
<dbReference type="InterPro" id="IPR022803">
    <property type="entry name" value="Ribosomal_uL5_dom_sf"/>
</dbReference>
<sequence>MTSFKAPISFSSTSQETIVQRSSHFIGHLNKNWVMQNLPRYMLALSSWKNKIKTNDFQILPEESIDSSIASVNRRKSSFLSLESKKALCTSNQTFHKNWKYTQDPLEFQNHFHRSSILNSLTLEKIVLHSTSGKLYQSPKSSCILDLTFSTLSCQTPTKVYSRKAIAAFKLSKYTLLGVKTTLRNTLKHEFFYKFYFLQAAENSSFTSKSQSQSKSSSLFPNVFEAFKSLASQNSLKHQSSKLSSKSRNSLFDSNLPMDQAERFKGKFKAISFQKSNQNPVDKPKLLQNSKAFVKKGLNHQLSVYNFSSKIKKNHEKVFSTSAIAIKNVFIFNELDSLDYDLFSNLAGFEVMLVSRKLV</sequence>
<geneLocation type="mitochondrion" evidence="1"/>
<keyword evidence="1" id="KW-0689">Ribosomal protein</keyword>
<gene>
    <name evidence="1" type="primary">rpl5</name>
</gene>
<dbReference type="GO" id="GO:0005840">
    <property type="term" value="C:ribosome"/>
    <property type="evidence" value="ECO:0007669"/>
    <property type="project" value="UniProtKB-KW"/>
</dbReference>
<proteinExistence type="predicted"/>
<dbReference type="Gene3D" id="3.30.1440.10">
    <property type="match status" value="1"/>
</dbReference>
<keyword evidence="1" id="KW-0687">Ribonucleoprotein</keyword>